<dbReference type="RefSeq" id="WP_222979793.1">
    <property type="nucleotide sequence ID" value="NZ_JAINVZ010000013.1"/>
</dbReference>
<accession>A0ABS7QUZ5</accession>
<dbReference type="InterPro" id="IPR013120">
    <property type="entry name" value="FAR_NAD-bd"/>
</dbReference>
<evidence type="ECO:0000313" key="6">
    <source>
        <dbReference type="Proteomes" id="UP001198565"/>
    </source>
</evidence>
<protein>
    <submittedName>
        <fullName evidence="5">SDR family oxidoreductase</fullName>
    </submittedName>
</protein>
<dbReference type="Pfam" id="PF07993">
    <property type="entry name" value="NAD_binding_4"/>
    <property type="match status" value="1"/>
</dbReference>
<evidence type="ECO:0000259" key="4">
    <source>
        <dbReference type="Pfam" id="PF07993"/>
    </source>
</evidence>
<dbReference type="InterPro" id="IPR009081">
    <property type="entry name" value="PP-bd_ACP"/>
</dbReference>
<organism evidence="5 6">
    <name type="scientific">Streptantibioticus parmotrematis</name>
    <dbReference type="NCBI Taxonomy" id="2873249"/>
    <lineage>
        <taxon>Bacteria</taxon>
        <taxon>Bacillati</taxon>
        <taxon>Actinomycetota</taxon>
        <taxon>Actinomycetes</taxon>
        <taxon>Kitasatosporales</taxon>
        <taxon>Streptomycetaceae</taxon>
        <taxon>Streptantibioticus</taxon>
    </lineage>
</organism>
<gene>
    <name evidence="5" type="ORF">K7472_19590</name>
</gene>
<name>A0ABS7QUZ5_9ACTN</name>
<dbReference type="InterPro" id="IPR036291">
    <property type="entry name" value="NAD(P)-bd_dom_sf"/>
</dbReference>
<reference evidence="5 6" key="1">
    <citation type="submission" date="2021-08" db="EMBL/GenBank/DDBJ databases">
        <title>Streptomyces sp. PTM05 isolated from lichen.</title>
        <authorList>
            <person name="Somphong A."/>
            <person name="Phongsopitanun W."/>
            <person name="Tanasupawat S."/>
        </authorList>
    </citation>
    <scope>NUCLEOTIDE SEQUENCE [LARGE SCALE GENOMIC DNA]</scope>
    <source>
        <strain evidence="5 6">Ptm05</strain>
    </source>
</reference>
<evidence type="ECO:0000259" key="3">
    <source>
        <dbReference type="Pfam" id="PF00550"/>
    </source>
</evidence>
<evidence type="ECO:0000256" key="1">
    <source>
        <dbReference type="ARBA" id="ARBA00022741"/>
    </source>
</evidence>
<dbReference type="InterPro" id="IPR036736">
    <property type="entry name" value="ACP-like_sf"/>
</dbReference>
<dbReference type="PANTHER" id="PTHR43272:SF33">
    <property type="entry name" value="AMP-BINDING DOMAIN-CONTAINING PROTEIN-RELATED"/>
    <property type="match status" value="1"/>
</dbReference>
<feature type="domain" description="Thioester reductase (TE)" evidence="4">
    <location>
        <begin position="254"/>
        <end position="306"/>
    </location>
</feature>
<comment type="caution">
    <text evidence="5">The sequence shown here is derived from an EMBL/GenBank/DDBJ whole genome shotgun (WGS) entry which is preliminary data.</text>
</comment>
<dbReference type="SUPFAM" id="SSF51735">
    <property type="entry name" value="NAD(P)-binding Rossmann-fold domains"/>
    <property type="match status" value="1"/>
</dbReference>
<feature type="domain" description="Carrier" evidence="3">
    <location>
        <begin position="134"/>
        <end position="196"/>
    </location>
</feature>
<dbReference type="Gene3D" id="3.40.50.720">
    <property type="entry name" value="NAD(P)-binding Rossmann-like Domain"/>
    <property type="match status" value="1"/>
</dbReference>
<evidence type="ECO:0000256" key="2">
    <source>
        <dbReference type="ARBA" id="ARBA00022840"/>
    </source>
</evidence>
<keyword evidence="6" id="KW-1185">Reference proteome</keyword>
<dbReference type="Pfam" id="PF00550">
    <property type="entry name" value="PP-binding"/>
    <property type="match status" value="1"/>
</dbReference>
<dbReference type="SUPFAM" id="SSF47336">
    <property type="entry name" value="ACP-like"/>
    <property type="match status" value="1"/>
</dbReference>
<evidence type="ECO:0000313" key="5">
    <source>
        <dbReference type="EMBL" id="MBY8887035.1"/>
    </source>
</evidence>
<proteinExistence type="predicted"/>
<dbReference type="EMBL" id="JAINVZ010000013">
    <property type="protein sequence ID" value="MBY8887035.1"/>
    <property type="molecule type" value="Genomic_DNA"/>
</dbReference>
<dbReference type="Proteomes" id="UP001198565">
    <property type="component" value="Unassembled WGS sequence"/>
</dbReference>
<dbReference type="Gene3D" id="1.10.1200.10">
    <property type="entry name" value="ACP-like"/>
    <property type="match status" value="1"/>
</dbReference>
<sequence length="322" mass="35745">MLFSTSPLIRQIFIHGSSERAFLLAVIVPTPAAIDRARTTCEDLKPIISESLRRIARDADLKSYECPRDFLLETTPFSPENNLLSDLRKPSRPRLLAHYGARLERMYTELAEKESRELHELRHTGKRGPVIDIVVRAARALLGCPAGPEDHFTELSGDSLSALAFSRLLGEIFDTEISAGVVLSPVNNLRRLANHIKTALDEGAATHTFAEIHGTSERQVRASDLALDKLIDVKTLAEAETLPCRRGPVRTVLVTGATGYLGRFLCLEWLKRMELAGGKVLCLVRGESDDQARKRLEAVFDSGDAELVEHFRGLATDRLERS</sequence>
<keyword evidence="1" id="KW-0547">Nucleotide-binding</keyword>
<keyword evidence="2" id="KW-0067">ATP-binding</keyword>
<dbReference type="PANTHER" id="PTHR43272">
    <property type="entry name" value="LONG-CHAIN-FATTY-ACID--COA LIGASE"/>
    <property type="match status" value="1"/>
</dbReference>